<dbReference type="Proteomes" id="UP000326565">
    <property type="component" value="Unassembled WGS sequence"/>
</dbReference>
<evidence type="ECO:0000313" key="3">
    <source>
        <dbReference type="Proteomes" id="UP000326565"/>
    </source>
</evidence>
<dbReference type="AlphaFoldDB" id="A0A5N5X6D0"/>
<evidence type="ECO:0000256" key="1">
    <source>
        <dbReference type="SAM" id="MobiDB-lite"/>
    </source>
</evidence>
<reference evidence="2 3" key="1">
    <citation type="submission" date="2019-04" db="EMBL/GenBank/DDBJ databases">
        <title>Friends and foes A comparative genomics study of 23 Aspergillus species from section Flavi.</title>
        <authorList>
            <consortium name="DOE Joint Genome Institute"/>
            <person name="Kjaerbolling I."/>
            <person name="Vesth T."/>
            <person name="Frisvad J.C."/>
            <person name="Nybo J.L."/>
            <person name="Theobald S."/>
            <person name="Kildgaard S."/>
            <person name="Isbrandt T."/>
            <person name="Kuo A."/>
            <person name="Sato A."/>
            <person name="Lyhne E.K."/>
            <person name="Kogle M.E."/>
            <person name="Wiebenga A."/>
            <person name="Kun R.S."/>
            <person name="Lubbers R.J."/>
            <person name="Makela M.R."/>
            <person name="Barry K."/>
            <person name="Chovatia M."/>
            <person name="Clum A."/>
            <person name="Daum C."/>
            <person name="Haridas S."/>
            <person name="He G."/>
            <person name="LaButti K."/>
            <person name="Lipzen A."/>
            <person name="Mondo S."/>
            <person name="Riley R."/>
            <person name="Salamov A."/>
            <person name="Simmons B.A."/>
            <person name="Magnuson J.K."/>
            <person name="Henrissat B."/>
            <person name="Mortensen U.H."/>
            <person name="Larsen T.O."/>
            <person name="Devries R.P."/>
            <person name="Grigoriev I.V."/>
            <person name="Machida M."/>
            <person name="Baker S.E."/>
            <person name="Andersen M.R."/>
        </authorList>
    </citation>
    <scope>NUCLEOTIDE SEQUENCE [LARGE SCALE GENOMIC DNA]</scope>
    <source>
        <strain evidence="2 3">CBS 151.66</strain>
    </source>
</reference>
<keyword evidence="3" id="KW-1185">Reference proteome</keyword>
<evidence type="ECO:0000313" key="2">
    <source>
        <dbReference type="EMBL" id="KAB8076298.1"/>
    </source>
</evidence>
<accession>A0A5N5X6D0</accession>
<dbReference type="EMBL" id="ML732182">
    <property type="protein sequence ID" value="KAB8076298.1"/>
    <property type="molecule type" value="Genomic_DNA"/>
</dbReference>
<gene>
    <name evidence="2" type="ORF">BDV29DRAFT_170273</name>
</gene>
<protein>
    <submittedName>
        <fullName evidence="2">Uncharacterized protein</fullName>
    </submittedName>
</protein>
<sequence length="54" mass="6072">MKYLGTVTPGPKMKATRRVPGQIRHRQGVARIMCLTISIRTIVHETVHACLELC</sequence>
<name>A0A5N5X6D0_9EURO</name>
<feature type="region of interest" description="Disordered" evidence="1">
    <location>
        <begin position="1"/>
        <end position="20"/>
    </location>
</feature>
<organism evidence="2 3">
    <name type="scientific">Aspergillus leporis</name>
    <dbReference type="NCBI Taxonomy" id="41062"/>
    <lineage>
        <taxon>Eukaryota</taxon>
        <taxon>Fungi</taxon>
        <taxon>Dikarya</taxon>
        <taxon>Ascomycota</taxon>
        <taxon>Pezizomycotina</taxon>
        <taxon>Eurotiomycetes</taxon>
        <taxon>Eurotiomycetidae</taxon>
        <taxon>Eurotiales</taxon>
        <taxon>Aspergillaceae</taxon>
        <taxon>Aspergillus</taxon>
        <taxon>Aspergillus subgen. Circumdati</taxon>
    </lineage>
</organism>
<proteinExistence type="predicted"/>